<evidence type="ECO:0000313" key="1">
    <source>
        <dbReference type="EMBL" id="CAH0374977.1"/>
    </source>
</evidence>
<dbReference type="PANTHER" id="PTHR38909">
    <property type="entry name" value="G PROTEIN GAMMA DOMAIN-CONTAINING PROTEIN"/>
    <property type="match status" value="1"/>
</dbReference>
<evidence type="ECO:0008006" key="3">
    <source>
        <dbReference type="Google" id="ProtNLM"/>
    </source>
</evidence>
<dbReference type="PANTHER" id="PTHR38909:SF1">
    <property type="entry name" value="G PROTEIN GAMMA DOMAIN-CONTAINING PROTEIN"/>
    <property type="match status" value="1"/>
</dbReference>
<proteinExistence type="predicted"/>
<evidence type="ECO:0000313" key="2">
    <source>
        <dbReference type="Proteomes" id="UP000789595"/>
    </source>
</evidence>
<protein>
    <recommendedName>
        <fullName evidence="3">PDZ domain-containing protein</fullName>
    </recommendedName>
</protein>
<dbReference type="EMBL" id="CAKKNE010000004">
    <property type="protein sequence ID" value="CAH0374977.1"/>
    <property type="molecule type" value="Genomic_DNA"/>
</dbReference>
<gene>
    <name evidence="1" type="ORF">PECAL_4P22910</name>
</gene>
<dbReference type="AlphaFoldDB" id="A0A8J2WZR8"/>
<accession>A0A8J2WZR8</accession>
<sequence>MALACVGIDGCFGDDVNSDETRGPETTIQAPAGTLGISFGSDDTSNVIIAVRPTSPLAGSVAVGDKLVSISGPGRAPFRCGGSTGSEVVGELRAAENTGDRVLTFKKPAAFEVAAPPGALGLIFESHGPRVTALRSWSPLSGQVAVGDVLTSINGEPVAAGDGFDAAALVKGADDGSADRRLAFYG</sequence>
<dbReference type="Proteomes" id="UP000789595">
    <property type="component" value="Unassembled WGS sequence"/>
</dbReference>
<dbReference type="SUPFAM" id="SSF50156">
    <property type="entry name" value="PDZ domain-like"/>
    <property type="match status" value="1"/>
</dbReference>
<comment type="caution">
    <text evidence="1">The sequence shown here is derived from an EMBL/GenBank/DDBJ whole genome shotgun (WGS) entry which is preliminary data.</text>
</comment>
<name>A0A8J2WZR8_9STRA</name>
<reference evidence="1" key="1">
    <citation type="submission" date="2021-11" db="EMBL/GenBank/DDBJ databases">
        <authorList>
            <consortium name="Genoscope - CEA"/>
            <person name="William W."/>
        </authorList>
    </citation>
    <scope>NUCLEOTIDE SEQUENCE</scope>
</reference>
<organism evidence="1 2">
    <name type="scientific">Pelagomonas calceolata</name>
    <dbReference type="NCBI Taxonomy" id="35677"/>
    <lineage>
        <taxon>Eukaryota</taxon>
        <taxon>Sar</taxon>
        <taxon>Stramenopiles</taxon>
        <taxon>Ochrophyta</taxon>
        <taxon>Pelagophyceae</taxon>
        <taxon>Pelagomonadales</taxon>
        <taxon>Pelagomonadaceae</taxon>
        <taxon>Pelagomonas</taxon>
    </lineage>
</organism>
<keyword evidence="2" id="KW-1185">Reference proteome</keyword>
<dbReference type="InterPro" id="IPR036034">
    <property type="entry name" value="PDZ_sf"/>
</dbReference>